<dbReference type="EMBL" id="FQ790343">
    <property type="protein sequence ID" value="CCD52493.1"/>
    <property type="molecule type" value="Genomic_DNA"/>
</dbReference>
<name>G2YLJ5_BOTF4</name>
<dbReference type="InParanoid" id="G2YLJ5"/>
<dbReference type="AlphaFoldDB" id="G2YLJ5"/>
<sequence length="45" mass="5168">MSPVQNSQVLQNPNFYFKRGTMKLERKEDLPEWIETAEGSGRGTP</sequence>
<organism evidence="1 2">
    <name type="scientific">Botryotinia fuckeliana (strain T4)</name>
    <name type="common">Noble rot fungus</name>
    <name type="synonym">Botrytis cinerea</name>
    <dbReference type="NCBI Taxonomy" id="999810"/>
    <lineage>
        <taxon>Eukaryota</taxon>
        <taxon>Fungi</taxon>
        <taxon>Dikarya</taxon>
        <taxon>Ascomycota</taxon>
        <taxon>Pezizomycotina</taxon>
        <taxon>Leotiomycetes</taxon>
        <taxon>Helotiales</taxon>
        <taxon>Sclerotiniaceae</taxon>
        <taxon>Botrytis</taxon>
    </lineage>
</organism>
<proteinExistence type="predicted"/>
<dbReference type="Proteomes" id="UP000008177">
    <property type="component" value="Unplaced contigs"/>
</dbReference>
<evidence type="ECO:0000313" key="2">
    <source>
        <dbReference type="Proteomes" id="UP000008177"/>
    </source>
</evidence>
<dbReference type="HOGENOM" id="CLU_3207542_0_0_1"/>
<protein>
    <submittedName>
        <fullName evidence="1">Uncharacterized protein</fullName>
    </submittedName>
</protein>
<reference evidence="2" key="1">
    <citation type="journal article" date="2011" name="PLoS Genet.">
        <title>Genomic analysis of the necrotrophic fungal pathogens Sclerotinia sclerotiorum and Botrytis cinerea.</title>
        <authorList>
            <person name="Amselem J."/>
            <person name="Cuomo C.A."/>
            <person name="van Kan J.A."/>
            <person name="Viaud M."/>
            <person name="Benito E.P."/>
            <person name="Couloux A."/>
            <person name="Coutinho P.M."/>
            <person name="de Vries R.P."/>
            <person name="Dyer P.S."/>
            <person name="Fillinger S."/>
            <person name="Fournier E."/>
            <person name="Gout L."/>
            <person name="Hahn M."/>
            <person name="Kohn L."/>
            <person name="Lapalu N."/>
            <person name="Plummer K.M."/>
            <person name="Pradier J.M."/>
            <person name="Quevillon E."/>
            <person name="Sharon A."/>
            <person name="Simon A."/>
            <person name="ten Have A."/>
            <person name="Tudzynski B."/>
            <person name="Tudzynski P."/>
            <person name="Wincker P."/>
            <person name="Andrew M."/>
            <person name="Anthouard V."/>
            <person name="Beever R.E."/>
            <person name="Beffa R."/>
            <person name="Benoit I."/>
            <person name="Bouzid O."/>
            <person name="Brault B."/>
            <person name="Chen Z."/>
            <person name="Choquer M."/>
            <person name="Collemare J."/>
            <person name="Cotton P."/>
            <person name="Danchin E.G."/>
            <person name="Da Silva C."/>
            <person name="Gautier A."/>
            <person name="Giraud C."/>
            <person name="Giraud T."/>
            <person name="Gonzalez C."/>
            <person name="Grossetete S."/>
            <person name="Guldener U."/>
            <person name="Henrissat B."/>
            <person name="Howlett B.J."/>
            <person name="Kodira C."/>
            <person name="Kretschmer M."/>
            <person name="Lappartient A."/>
            <person name="Leroch M."/>
            <person name="Levis C."/>
            <person name="Mauceli E."/>
            <person name="Neuveglise C."/>
            <person name="Oeser B."/>
            <person name="Pearson M."/>
            <person name="Poulain J."/>
            <person name="Poussereau N."/>
            <person name="Quesneville H."/>
            <person name="Rascle C."/>
            <person name="Schumacher J."/>
            <person name="Segurens B."/>
            <person name="Sexton A."/>
            <person name="Silva E."/>
            <person name="Sirven C."/>
            <person name="Soanes D.M."/>
            <person name="Talbot N.J."/>
            <person name="Templeton M."/>
            <person name="Yandava C."/>
            <person name="Yarden O."/>
            <person name="Zeng Q."/>
            <person name="Rollins J.A."/>
            <person name="Lebrun M.H."/>
            <person name="Dickman M."/>
        </authorList>
    </citation>
    <scope>NUCLEOTIDE SEQUENCE [LARGE SCALE GENOMIC DNA]</scope>
    <source>
        <strain evidence="2">T4</strain>
    </source>
</reference>
<gene>
    <name evidence="1" type="ORF">BofuT4_uP077860.1</name>
</gene>
<evidence type="ECO:0000313" key="1">
    <source>
        <dbReference type="EMBL" id="CCD52493.1"/>
    </source>
</evidence>
<accession>G2YLJ5</accession>